<keyword evidence="1" id="KW-0472">Membrane</keyword>
<dbReference type="EMBL" id="JBHLTG010000005">
    <property type="protein sequence ID" value="MFC0680300.1"/>
    <property type="molecule type" value="Genomic_DNA"/>
</dbReference>
<dbReference type="Proteomes" id="UP001589896">
    <property type="component" value="Unassembled WGS sequence"/>
</dbReference>
<dbReference type="NCBIfam" id="TIGR03943">
    <property type="entry name" value="TIGR03943 family putative permease subunit"/>
    <property type="match status" value="1"/>
</dbReference>
<feature type="domain" description="DUF1980" evidence="2">
    <location>
        <begin position="18"/>
        <end position="116"/>
    </location>
</feature>
<dbReference type="InterPro" id="IPR015402">
    <property type="entry name" value="DUF1980"/>
</dbReference>
<dbReference type="Pfam" id="PF09323">
    <property type="entry name" value="DUF1980"/>
    <property type="match status" value="1"/>
</dbReference>
<keyword evidence="1" id="KW-1133">Transmembrane helix</keyword>
<reference evidence="4 5" key="1">
    <citation type="submission" date="2024-09" db="EMBL/GenBank/DDBJ databases">
        <authorList>
            <person name="Sun Q."/>
            <person name="Mori K."/>
        </authorList>
    </citation>
    <scope>NUCLEOTIDE SEQUENCE [LARGE SCALE GENOMIC DNA]</scope>
    <source>
        <strain evidence="4 5">KCTC 23076</strain>
    </source>
</reference>
<name>A0ABV6RTI3_9GAMM</name>
<evidence type="ECO:0000256" key="1">
    <source>
        <dbReference type="SAM" id="Phobius"/>
    </source>
</evidence>
<proteinExistence type="predicted"/>
<protein>
    <submittedName>
        <fullName evidence="4">TIGR03943 family putative permease subunit</fullName>
    </submittedName>
</protein>
<evidence type="ECO:0000259" key="2">
    <source>
        <dbReference type="Pfam" id="PF09323"/>
    </source>
</evidence>
<dbReference type="InterPro" id="IPR048447">
    <property type="entry name" value="DUF1980_C"/>
</dbReference>
<gene>
    <name evidence="4" type="ORF">ACFFGH_20895</name>
</gene>
<feature type="transmembrane region" description="Helical" evidence="1">
    <location>
        <begin position="35"/>
        <end position="57"/>
    </location>
</feature>
<evidence type="ECO:0000259" key="3">
    <source>
        <dbReference type="Pfam" id="PF21537"/>
    </source>
</evidence>
<accession>A0ABV6RTI3</accession>
<dbReference type="RefSeq" id="WP_386671913.1">
    <property type="nucleotide sequence ID" value="NZ_JBHLTG010000005.1"/>
</dbReference>
<evidence type="ECO:0000313" key="5">
    <source>
        <dbReference type="Proteomes" id="UP001589896"/>
    </source>
</evidence>
<feature type="transmembrane region" description="Helical" evidence="1">
    <location>
        <begin position="7"/>
        <end position="23"/>
    </location>
</feature>
<evidence type="ECO:0000313" key="4">
    <source>
        <dbReference type="EMBL" id="MFC0680300.1"/>
    </source>
</evidence>
<dbReference type="InterPro" id="IPR052955">
    <property type="entry name" value="UPF0703_membrane_permease"/>
</dbReference>
<organism evidence="4 5">
    <name type="scientific">Lysobacter korlensis</name>
    <dbReference type="NCBI Taxonomy" id="553636"/>
    <lineage>
        <taxon>Bacteria</taxon>
        <taxon>Pseudomonadati</taxon>
        <taxon>Pseudomonadota</taxon>
        <taxon>Gammaproteobacteria</taxon>
        <taxon>Lysobacterales</taxon>
        <taxon>Lysobacteraceae</taxon>
        <taxon>Lysobacter</taxon>
    </lineage>
</organism>
<sequence>MTGRWTGILLSLVVVIGTLWLAATGDLDLYVHPRYFTFTLVMAGIGGIVSLAALLFLPGREESGEAHEADEATARTQTHASPFLRVGGRLLVLAAATAGTLVLPPATLSPAIAGSRELNAASATETEVDAAQLAGSDGSTFTVKDWASLLRQGMPEQFFTGKAVEVTGFVLATESDDTFYLARYLITHCAIDAQPVGVPVHWPGWREELRPDGWLSLAGAFDSNPSTSADAPIVLIPTDSEQVEEPDDPYVY</sequence>
<comment type="caution">
    <text evidence="4">The sequence shown here is derived from an EMBL/GenBank/DDBJ whole genome shotgun (WGS) entry which is preliminary data.</text>
</comment>
<dbReference type="PANTHER" id="PTHR40047">
    <property type="entry name" value="UPF0703 PROTEIN YCGQ"/>
    <property type="match status" value="1"/>
</dbReference>
<dbReference type="Pfam" id="PF21537">
    <property type="entry name" value="DUF1980_C"/>
    <property type="match status" value="1"/>
</dbReference>
<feature type="domain" description="DUF1980" evidence="3">
    <location>
        <begin position="157"/>
        <end position="252"/>
    </location>
</feature>
<dbReference type="InterPro" id="IPR048493">
    <property type="entry name" value="DUF1980_N"/>
</dbReference>
<keyword evidence="5" id="KW-1185">Reference proteome</keyword>
<keyword evidence="1" id="KW-0812">Transmembrane</keyword>
<dbReference type="PANTHER" id="PTHR40047:SF1">
    <property type="entry name" value="UPF0703 PROTEIN YCGQ"/>
    <property type="match status" value="1"/>
</dbReference>